<accession>A0A438HB93</accession>
<dbReference type="SUPFAM" id="SSF158573">
    <property type="entry name" value="GINS helical bundle-like"/>
    <property type="match status" value="1"/>
</dbReference>
<dbReference type="InterPro" id="IPR036224">
    <property type="entry name" value="GINS_bundle-like_dom_sf"/>
</dbReference>
<protein>
    <submittedName>
        <fullName evidence="6">DNA replication complex GINS protein PSF1</fullName>
    </submittedName>
</protein>
<dbReference type="InterPro" id="IPR021151">
    <property type="entry name" value="GINS_A"/>
</dbReference>
<evidence type="ECO:0000259" key="5">
    <source>
        <dbReference type="Pfam" id="PF05916"/>
    </source>
</evidence>
<comment type="similarity">
    <text evidence="2">Belongs to the GINS1/PSF1 family.</text>
</comment>
<evidence type="ECO:0000256" key="2">
    <source>
        <dbReference type="ARBA" id="ARBA00006677"/>
    </source>
</evidence>
<dbReference type="InterPro" id="IPR005339">
    <property type="entry name" value="GINS_Psf1"/>
</dbReference>
<dbReference type="Pfam" id="PF05916">
    <property type="entry name" value="Sld5"/>
    <property type="match status" value="1"/>
</dbReference>
<dbReference type="PANTHER" id="PTHR12914:SF2">
    <property type="entry name" value="DNA REPLICATION COMPLEX GINS PROTEIN PSF1"/>
    <property type="match status" value="1"/>
</dbReference>
<keyword evidence="3" id="KW-0235">DNA replication</keyword>
<comment type="subcellular location">
    <subcellularLocation>
        <location evidence="1">Nucleus</location>
    </subcellularLocation>
</comment>
<dbReference type="GO" id="GO:0000811">
    <property type="term" value="C:GINS complex"/>
    <property type="evidence" value="ECO:0007669"/>
    <property type="project" value="InterPro"/>
</dbReference>
<organism evidence="6 7">
    <name type="scientific">Vitis vinifera</name>
    <name type="common">Grape</name>
    <dbReference type="NCBI Taxonomy" id="29760"/>
    <lineage>
        <taxon>Eukaryota</taxon>
        <taxon>Viridiplantae</taxon>
        <taxon>Streptophyta</taxon>
        <taxon>Embryophyta</taxon>
        <taxon>Tracheophyta</taxon>
        <taxon>Spermatophyta</taxon>
        <taxon>Magnoliopsida</taxon>
        <taxon>eudicotyledons</taxon>
        <taxon>Gunneridae</taxon>
        <taxon>Pentapetalae</taxon>
        <taxon>rosids</taxon>
        <taxon>Vitales</taxon>
        <taxon>Vitaceae</taxon>
        <taxon>Viteae</taxon>
        <taxon>Vitis</taxon>
    </lineage>
</organism>
<dbReference type="EMBL" id="QGNW01000250">
    <property type="protein sequence ID" value="RVW81697.1"/>
    <property type="molecule type" value="Genomic_DNA"/>
</dbReference>
<evidence type="ECO:0000313" key="6">
    <source>
        <dbReference type="EMBL" id="RVW81697.1"/>
    </source>
</evidence>
<feature type="domain" description="GINS subunit" evidence="5">
    <location>
        <begin position="66"/>
        <end position="138"/>
    </location>
</feature>
<dbReference type="GO" id="GO:0006260">
    <property type="term" value="P:DNA replication"/>
    <property type="evidence" value="ECO:0007669"/>
    <property type="project" value="UniProtKB-KW"/>
</dbReference>
<gene>
    <name evidence="6" type="primary">GINS1</name>
    <name evidence="6" type="ORF">CK203_044544</name>
</gene>
<dbReference type="Proteomes" id="UP000288805">
    <property type="component" value="Unassembled WGS sequence"/>
</dbReference>
<reference evidence="6 7" key="1">
    <citation type="journal article" date="2018" name="PLoS Genet.">
        <title>Population sequencing reveals clonal diversity and ancestral inbreeding in the grapevine cultivar Chardonnay.</title>
        <authorList>
            <person name="Roach M.J."/>
            <person name="Johnson D.L."/>
            <person name="Bohlmann J."/>
            <person name="van Vuuren H.J."/>
            <person name="Jones S.J."/>
            <person name="Pretorius I.S."/>
            <person name="Schmidt S.A."/>
            <person name="Borneman A.R."/>
        </authorList>
    </citation>
    <scope>NUCLEOTIDE SEQUENCE [LARGE SCALE GENOMIC DNA]</scope>
    <source>
        <strain evidence="7">cv. Chardonnay</strain>
        <tissue evidence="6">Leaf</tissue>
    </source>
</reference>
<comment type="caution">
    <text evidence="6">The sequence shown here is derived from an EMBL/GenBank/DDBJ whole genome shotgun (WGS) entry which is preliminary data.</text>
</comment>
<dbReference type="Gene3D" id="1.20.58.1030">
    <property type="match status" value="1"/>
</dbReference>
<evidence type="ECO:0000256" key="1">
    <source>
        <dbReference type="ARBA" id="ARBA00004123"/>
    </source>
</evidence>
<dbReference type="PANTHER" id="PTHR12914">
    <property type="entry name" value="PARTNER OF SLD5"/>
    <property type="match status" value="1"/>
</dbReference>
<dbReference type="AlphaFoldDB" id="A0A438HB93"/>
<evidence type="ECO:0000313" key="7">
    <source>
        <dbReference type="Proteomes" id="UP000288805"/>
    </source>
</evidence>
<keyword evidence="4" id="KW-0539">Nucleus</keyword>
<dbReference type="CDD" id="cd11710">
    <property type="entry name" value="GINS_A_psf1"/>
    <property type="match status" value="1"/>
</dbReference>
<proteinExistence type="inferred from homology"/>
<evidence type="ECO:0000256" key="3">
    <source>
        <dbReference type="ARBA" id="ARBA00022705"/>
    </source>
</evidence>
<sequence>MQRDFLWSRTWDGKKDHLINWDVVCRPKEYGGLGFGNIALRNRALKGKWLRRKIQEEGMDIQTTRNADHFGMVIHHLSLMRNKRCLMAYVYNRAEIIRNLRWKIGPVLPQEIHEKLSYSEEEYFKNHSTALESYMSELELDLTVVGSTSNSLLVALLSKEKLPVSIFIMFP</sequence>
<name>A0A438HB93_VITVI</name>
<evidence type="ECO:0000256" key="4">
    <source>
        <dbReference type="ARBA" id="ARBA00023242"/>
    </source>
</evidence>